<evidence type="ECO:0000313" key="1">
    <source>
        <dbReference type="EMBL" id="KII63354.1"/>
    </source>
</evidence>
<evidence type="ECO:0000313" key="2">
    <source>
        <dbReference type="Proteomes" id="UP000031668"/>
    </source>
</evidence>
<dbReference type="AlphaFoldDB" id="A0A0C2MG54"/>
<comment type="caution">
    <text evidence="1">The sequence shown here is derived from an EMBL/GenBank/DDBJ whole genome shotgun (WGS) entry which is preliminary data.</text>
</comment>
<reference evidence="1 2" key="1">
    <citation type="journal article" date="2014" name="Genome Biol. Evol.">
        <title>The genome of the myxosporean Thelohanellus kitauei shows adaptations to nutrient acquisition within its fish host.</title>
        <authorList>
            <person name="Yang Y."/>
            <person name="Xiong J."/>
            <person name="Zhou Z."/>
            <person name="Huo F."/>
            <person name="Miao W."/>
            <person name="Ran C."/>
            <person name="Liu Y."/>
            <person name="Zhang J."/>
            <person name="Feng J."/>
            <person name="Wang M."/>
            <person name="Wang M."/>
            <person name="Wang L."/>
            <person name="Yao B."/>
        </authorList>
    </citation>
    <scope>NUCLEOTIDE SEQUENCE [LARGE SCALE GENOMIC DNA]</scope>
    <source>
        <strain evidence="1">Wuqing</strain>
    </source>
</reference>
<gene>
    <name evidence="1" type="ORF">RF11_06270</name>
</gene>
<sequence>MEYRRGKIGQIFQEKFYQLNKTDNHSIDLMFADTNYTFEKFEILARNSYMEGIFKVSGKENIVSIKIMSSTNITRHGTDYIGAISPNSICRIPISKYALVKVALVLPNGQERTNPAAIIDIAEFTICPRQSDILTFEIFDEKRRIIGKSSDWIGVTVDKFQRPINMDFNIHGLKMMVRSRISDSNLSTLPKYTRWENSISFMKSTKKEFRCHVNNQTAQYTEFKILNKVISTTSECLIQTSKGSHIWYKTRMTPLMIRKCKRRYLNEIEKLTKFVMRCLTLFNSGISYNVSCNQLWKYLSSGV</sequence>
<dbReference type="Proteomes" id="UP000031668">
    <property type="component" value="Unassembled WGS sequence"/>
</dbReference>
<proteinExistence type="predicted"/>
<name>A0A0C2MG54_THEKT</name>
<organism evidence="1 2">
    <name type="scientific">Thelohanellus kitauei</name>
    <name type="common">Myxosporean</name>
    <dbReference type="NCBI Taxonomy" id="669202"/>
    <lineage>
        <taxon>Eukaryota</taxon>
        <taxon>Metazoa</taxon>
        <taxon>Cnidaria</taxon>
        <taxon>Myxozoa</taxon>
        <taxon>Myxosporea</taxon>
        <taxon>Bivalvulida</taxon>
        <taxon>Platysporina</taxon>
        <taxon>Myxobolidae</taxon>
        <taxon>Thelohanellus</taxon>
    </lineage>
</organism>
<accession>A0A0C2MG54</accession>
<protein>
    <submittedName>
        <fullName evidence="1">Uncharacterized protein</fullName>
    </submittedName>
</protein>
<dbReference type="EMBL" id="JWZT01004691">
    <property type="protein sequence ID" value="KII63354.1"/>
    <property type="molecule type" value="Genomic_DNA"/>
</dbReference>
<keyword evidence="2" id="KW-1185">Reference proteome</keyword>